<sequence length="27" mass="3081">MFGQFGPILDVEIIFNERGSKVSSRRP</sequence>
<dbReference type="Proteomes" id="UP000078541">
    <property type="component" value="Unassembled WGS sequence"/>
</dbReference>
<reference evidence="1 2" key="1">
    <citation type="submission" date="2016-03" db="EMBL/GenBank/DDBJ databases">
        <title>Trachymyrmex septentrionalis WGS genome.</title>
        <authorList>
            <person name="Nygaard S."/>
            <person name="Hu H."/>
            <person name="Boomsma J."/>
            <person name="Zhang G."/>
        </authorList>
    </citation>
    <scope>NUCLEOTIDE SEQUENCE [LARGE SCALE GENOMIC DNA]</scope>
    <source>
        <strain evidence="1">Tsep2-gDNA-1</strain>
        <tissue evidence="1">Whole body</tissue>
    </source>
</reference>
<name>A0A195FAC7_9HYME</name>
<dbReference type="EMBL" id="KQ981727">
    <property type="protein sequence ID" value="KYN36999.1"/>
    <property type="molecule type" value="Genomic_DNA"/>
</dbReference>
<accession>A0A195FAC7</accession>
<dbReference type="AlphaFoldDB" id="A0A195FAC7"/>
<evidence type="ECO:0000313" key="1">
    <source>
        <dbReference type="EMBL" id="KYN36999.1"/>
    </source>
</evidence>
<gene>
    <name evidence="1" type="ORF">ALC56_08790</name>
</gene>
<evidence type="ECO:0000313" key="2">
    <source>
        <dbReference type="Proteomes" id="UP000078541"/>
    </source>
</evidence>
<organism evidence="1 2">
    <name type="scientific">Trachymyrmex septentrionalis</name>
    <dbReference type="NCBI Taxonomy" id="34720"/>
    <lineage>
        <taxon>Eukaryota</taxon>
        <taxon>Metazoa</taxon>
        <taxon>Ecdysozoa</taxon>
        <taxon>Arthropoda</taxon>
        <taxon>Hexapoda</taxon>
        <taxon>Insecta</taxon>
        <taxon>Pterygota</taxon>
        <taxon>Neoptera</taxon>
        <taxon>Endopterygota</taxon>
        <taxon>Hymenoptera</taxon>
        <taxon>Apocrita</taxon>
        <taxon>Aculeata</taxon>
        <taxon>Formicoidea</taxon>
        <taxon>Formicidae</taxon>
        <taxon>Myrmicinae</taxon>
        <taxon>Trachymyrmex</taxon>
    </lineage>
</organism>
<keyword evidence="2" id="KW-1185">Reference proteome</keyword>
<protein>
    <submittedName>
        <fullName evidence="1">Uncharacterized protein</fullName>
    </submittedName>
</protein>
<proteinExistence type="predicted"/>